<sequence length="1014" mass="109319">MEVRMSAPLHLSSDVGATTAEADQRCGAAADRPLDAEWEVLGEPGFLTLQRLGRYPRSLCRHLGLRGVVDELRRRCLEPGERIAKRVSLAESFDGAWQWAQHLHSAGRFGSLTLDELAALRLCLATEQGVGLQDEAPGCLRLGLPAQTLLGPLNTFLASLDHSGWQCDDGSRAVRSESCRSSLTKGPAEAAAASSPQRDTSSATPGSCGTSLLWETLLGEVMGGLTTLRLIPRSAPPAAAVSGASPRACPKVFRLAWVPQQIWDRHFGGQKAEGQRLRFTAIQSVAASEPWHCLELLEQGCVPCVFEFDEAIAREAVDVASFCGGEGAEASGAGPKENGFLLAEEENGVLGKEVRKVKCGMAEMLLPPFVRGVVQSISTEEAPAPYGLRVSRVRVAGLRPIAALDAMLDAPIEAILAGSLLLGLQARRAQVADEEERDVARQSEGSPEDLAEQSGSQALLAVTADCFRALSRAIEVKSPVAVDTVWMGYFECVLGESNPWKELNDSFQSGVLGLARAAVLGSARAAKGVTKRALGVESCVNKGAMAREFARRAESLERMRSEALGPAREQVAALGFETLTDPEAFLRFMQHDPIRALEAAPAVVHVYTAAAAPAQRVLLFAKLMSLTALAGGLLRGDQKVVAAFESALPLAENPWVTLLSALDSGQLLVPSLPLSVPDQNLAAGTDTFAAAGTNSAAGTKLATAQDRFSAAGTKLATTQDKALRLSRPSSDSAIKEEQSRLQTQAAQHLVALLQLLRLNLARVRLLVLEGAPDAGKTTLLREVFGLRHLRAGLSEEGRTDQVTFELHPQGDRHFRPAFLVDTPGFGDGDQLHRNDMGRMLLSAGRWLPGTVTPLWVLKAGRNSRQDAHHFVLAMSEASGATPLVLVTHVDRLFEERYREAGPIWRDGPLKKVGHGDSRWRSQRRLLMEELRVEVKNTILGALQLTEGHSGPHPEIVYACLGGWMARDEAAHPEEEDEFAESAPWPWAKEELTEFFGILTQKELRGWLDSRLGLS</sequence>
<dbReference type="AlphaFoldDB" id="A0A813GLB4"/>
<dbReference type="Gene3D" id="3.40.50.300">
    <property type="entry name" value="P-loop containing nucleotide triphosphate hydrolases"/>
    <property type="match status" value="1"/>
</dbReference>
<dbReference type="OrthoDB" id="436726at2759"/>
<dbReference type="Proteomes" id="UP000654075">
    <property type="component" value="Unassembled WGS sequence"/>
</dbReference>
<evidence type="ECO:0000313" key="3">
    <source>
        <dbReference type="Proteomes" id="UP000654075"/>
    </source>
</evidence>
<accession>A0A813GLB4</accession>
<dbReference type="InterPro" id="IPR027417">
    <property type="entry name" value="P-loop_NTPase"/>
</dbReference>
<protein>
    <submittedName>
        <fullName evidence="2">Uncharacterized protein</fullName>
    </submittedName>
</protein>
<gene>
    <name evidence="2" type="ORF">PGLA1383_LOCUS42869</name>
</gene>
<reference evidence="2" key="1">
    <citation type="submission" date="2021-02" db="EMBL/GenBank/DDBJ databases">
        <authorList>
            <person name="Dougan E. K."/>
            <person name="Rhodes N."/>
            <person name="Thang M."/>
            <person name="Chan C."/>
        </authorList>
    </citation>
    <scope>NUCLEOTIDE SEQUENCE</scope>
</reference>
<feature type="region of interest" description="Disordered" evidence="1">
    <location>
        <begin position="185"/>
        <end position="207"/>
    </location>
</feature>
<organism evidence="2 3">
    <name type="scientific">Polarella glacialis</name>
    <name type="common">Dinoflagellate</name>
    <dbReference type="NCBI Taxonomy" id="89957"/>
    <lineage>
        <taxon>Eukaryota</taxon>
        <taxon>Sar</taxon>
        <taxon>Alveolata</taxon>
        <taxon>Dinophyceae</taxon>
        <taxon>Suessiales</taxon>
        <taxon>Suessiaceae</taxon>
        <taxon>Polarella</taxon>
    </lineage>
</organism>
<comment type="caution">
    <text evidence="2">The sequence shown here is derived from an EMBL/GenBank/DDBJ whole genome shotgun (WGS) entry which is preliminary data.</text>
</comment>
<keyword evidence="3" id="KW-1185">Reference proteome</keyword>
<proteinExistence type="predicted"/>
<feature type="compositionally biased region" description="Polar residues" evidence="1">
    <location>
        <begin position="194"/>
        <end position="207"/>
    </location>
</feature>
<dbReference type="EMBL" id="CAJNNV010028837">
    <property type="protein sequence ID" value="CAE8625890.1"/>
    <property type="molecule type" value="Genomic_DNA"/>
</dbReference>
<evidence type="ECO:0000313" key="2">
    <source>
        <dbReference type="EMBL" id="CAE8625890.1"/>
    </source>
</evidence>
<name>A0A813GLB4_POLGL</name>
<dbReference type="SUPFAM" id="SSF52540">
    <property type="entry name" value="P-loop containing nucleoside triphosphate hydrolases"/>
    <property type="match status" value="1"/>
</dbReference>
<evidence type="ECO:0000256" key="1">
    <source>
        <dbReference type="SAM" id="MobiDB-lite"/>
    </source>
</evidence>
<dbReference type="CDD" id="cd00882">
    <property type="entry name" value="Ras_like_GTPase"/>
    <property type="match status" value="1"/>
</dbReference>
<feature type="region of interest" description="Disordered" evidence="1">
    <location>
        <begin position="434"/>
        <end position="454"/>
    </location>
</feature>